<evidence type="ECO:0008006" key="2">
    <source>
        <dbReference type="Google" id="ProtNLM"/>
    </source>
</evidence>
<name>A0AB39KWI0_9CAUL</name>
<accession>A0AB39KWI0</accession>
<dbReference type="EMBL" id="CP158375">
    <property type="protein sequence ID" value="XDO98135.1"/>
    <property type="molecule type" value="Genomic_DNA"/>
</dbReference>
<sequence length="130" mass="14224">MSALSDHQAQVVALASRQAALEDMLTAYARVIAKVRRAEDRGPAVAAGLAELHAWLTEAGRETAIELALLNQTLPTAEPEADRQPLFPWLHRLKQAWIDKPWKRLASFASSRSLGAEAGRRGDDCSSPVR</sequence>
<dbReference type="AlphaFoldDB" id="A0AB39KWI0"/>
<reference evidence="1" key="1">
    <citation type="submission" date="2024-06" db="EMBL/GenBank/DDBJ databases">
        <title>Caulobacter inopinatus, sp. nov.</title>
        <authorList>
            <person name="Donachie S.P."/>
        </authorList>
    </citation>
    <scope>NUCLEOTIDE SEQUENCE</scope>
    <source>
        <strain evidence="1">73W</strain>
    </source>
</reference>
<proteinExistence type="predicted"/>
<dbReference type="RefSeq" id="WP_369061816.1">
    <property type="nucleotide sequence ID" value="NZ_CP158375.1"/>
</dbReference>
<organism evidence="1">
    <name type="scientific">Caulobacter sp. 73W</name>
    <dbReference type="NCBI Taxonomy" id="3161137"/>
    <lineage>
        <taxon>Bacteria</taxon>
        <taxon>Pseudomonadati</taxon>
        <taxon>Pseudomonadota</taxon>
        <taxon>Alphaproteobacteria</taxon>
        <taxon>Caulobacterales</taxon>
        <taxon>Caulobacteraceae</taxon>
        <taxon>Caulobacter</taxon>
    </lineage>
</organism>
<gene>
    <name evidence="1" type="ORF">ABOZ73_06895</name>
</gene>
<protein>
    <recommendedName>
        <fullName evidence="2">Transposase</fullName>
    </recommendedName>
</protein>
<evidence type="ECO:0000313" key="1">
    <source>
        <dbReference type="EMBL" id="XDO98135.1"/>
    </source>
</evidence>